<protein>
    <submittedName>
        <fullName evidence="8">Dihydroxyacetone kinase</fullName>
    </submittedName>
</protein>
<reference evidence="7 10" key="2">
    <citation type="submission" date="2019-07" db="EMBL/GenBank/DDBJ databases">
        <title>Whole genome shotgun sequence of Halomonas cupida NBRC 102219.</title>
        <authorList>
            <person name="Hosoyama A."/>
            <person name="Uohara A."/>
            <person name="Ohji S."/>
            <person name="Ichikawa N."/>
        </authorList>
    </citation>
    <scope>NUCLEOTIDE SEQUENCE [LARGE SCALE GENOMIC DNA]</scope>
    <source>
        <strain evidence="7 10">NBRC 102219</strain>
    </source>
</reference>
<dbReference type="PROSITE" id="PS51480">
    <property type="entry name" value="DHAL"/>
    <property type="match status" value="1"/>
</dbReference>
<feature type="domain" description="DhaL" evidence="5">
    <location>
        <begin position="359"/>
        <end position="546"/>
    </location>
</feature>
<dbReference type="GO" id="GO:0005524">
    <property type="term" value="F:ATP binding"/>
    <property type="evidence" value="ECO:0007669"/>
    <property type="project" value="UniProtKB-KW"/>
</dbReference>
<evidence type="ECO:0000313" key="9">
    <source>
        <dbReference type="Proteomes" id="UP000184123"/>
    </source>
</evidence>
<evidence type="ECO:0000256" key="3">
    <source>
        <dbReference type="ARBA" id="ARBA00022777"/>
    </source>
</evidence>
<dbReference type="InterPro" id="IPR050861">
    <property type="entry name" value="Dihydroxyacetone_Kinase"/>
</dbReference>
<name>A0A1M7JSB6_9GAMM</name>
<evidence type="ECO:0000259" key="5">
    <source>
        <dbReference type="PROSITE" id="PS51480"/>
    </source>
</evidence>
<dbReference type="Gene3D" id="3.30.1180.20">
    <property type="entry name" value="Dihydroxyacetone kinase, domain 2"/>
    <property type="match status" value="1"/>
</dbReference>
<evidence type="ECO:0000313" key="7">
    <source>
        <dbReference type="EMBL" id="GEN24496.1"/>
    </source>
</evidence>
<evidence type="ECO:0000256" key="4">
    <source>
        <dbReference type="ARBA" id="ARBA00022840"/>
    </source>
</evidence>
<sequence>MDQFINDRNALVTDAIEGVLSSSGTGVTRLDGYPHIKVVVRTDHDRGKVALVSGGGSGHEPSHAGFVGRGMLTAAVCGEVFASPSVEAVLAGILAVSGDVGCLLIVKNYTGDRLNFGLAAERARALGHQVRMVIVDDDIAIPDAPQARGLAGTLFVHKIAGALAEQGADLDTVADTAQRVIDNTLSIGMALDTCTIPGSNKEQRLSAGKAELGLGIHGEPGVEQVDFSGARQAVTLLVDKLGQHLAATENRRSQVALINNLGGCTQLEMSILTKELLHSCIGEHIGWVIGPASLMTSLDMHGFSVSLLDVSGDDDLRAALLTEAAPRYWPGCSAVVAQPEVLPVSKGLSPSRPAPSAHEPTRTLIDSSCAILIGAEAELNALDAKSGDGDTGSTLATAARALRNRLDDMPLADTPQLLHSLAAELSQTMGGSSGVLLAIFFAAAGDAASRGSDLQQALQAGLARMQQIGGARPGDRTMIDALAPALEILDQGLPEAARAARHGADATAGMTRARAGRASYVSEANLVGHIDPGAEAVARLLEQLAT</sequence>
<dbReference type="InterPro" id="IPR036117">
    <property type="entry name" value="DhaL_dom_sf"/>
</dbReference>
<keyword evidence="4" id="KW-0067">ATP-binding</keyword>
<proteinExistence type="predicted"/>
<dbReference type="SUPFAM" id="SSF101473">
    <property type="entry name" value="DhaL-like"/>
    <property type="match status" value="1"/>
</dbReference>
<dbReference type="RefSeq" id="WP_073436304.1">
    <property type="nucleotide sequence ID" value="NZ_BJXU01000094.1"/>
</dbReference>
<dbReference type="Proteomes" id="UP000184123">
    <property type="component" value="Unassembled WGS sequence"/>
</dbReference>
<evidence type="ECO:0000256" key="1">
    <source>
        <dbReference type="ARBA" id="ARBA00022679"/>
    </source>
</evidence>
<gene>
    <name evidence="7" type="ORF">HCU01_24450</name>
    <name evidence="8" type="ORF">SAMN05660971_03291</name>
</gene>
<organism evidence="8 9">
    <name type="scientific">Halomonas cupida</name>
    <dbReference type="NCBI Taxonomy" id="44933"/>
    <lineage>
        <taxon>Bacteria</taxon>
        <taxon>Pseudomonadati</taxon>
        <taxon>Pseudomonadota</taxon>
        <taxon>Gammaproteobacteria</taxon>
        <taxon>Oceanospirillales</taxon>
        <taxon>Halomonadaceae</taxon>
        <taxon>Halomonas</taxon>
    </lineage>
</organism>
<dbReference type="FunFam" id="1.25.40.340:FF:000002">
    <property type="entry name" value="Dihydroxyacetone kinase, L subunit"/>
    <property type="match status" value="1"/>
</dbReference>
<dbReference type="GO" id="GO:0004371">
    <property type="term" value="F:glycerone kinase activity"/>
    <property type="evidence" value="ECO:0007669"/>
    <property type="project" value="InterPro"/>
</dbReference>
<evidence type="ECO:0000256" key="2">
    <source>
        <dbReference type="ARBA" id="ARBA00022741"/>
    </source>
</evidence>
<feature type="domain" description="DhaK" evidence="6">
    <location>
        <begin position="7"/>
        <end position="329"/>
    </location>
</feature>
<keyword evidence="3 8" id="KW-0418">Kinase</keyword>
<dbReference type="PROSITE" id="PS51481">
    <property type="entry name" value="DHAK"/>
    <property type="match status" value="1"/>
</dbReference>
<reference evidence="8 9" key="1">
    <citation type="submission" date="2016-11" db="EMBL/GenBank/DDBJ databases">
        <authorList>
            <person name="Jaros S."/>
            <person name="Januszkiewicz K."/>
            <person name="Wedrychowicz H."/>
        </authorList>
    </citation>
    <scope>NUCLEOTIDE SEQUENCE [LARGE SCALE GENOMIC DNA]</scope>
    <source>
        <strain evidence="8 9">DSM 4740</strain>
    </source>
</reference>
<dbReference type="PANTHER" id="PTHR28629">
    <property type="entry name" value="TRIOKINASE/FMN CYCLASE"/>
    <property type="match status" value="1"/>
</dbReference>
<accession>A0A1M7JSB6</accession>
<dbReference type="InterPro" id="IPR004007">
    <property type="entry name" value="DhaL_dom"/>
</dbReference>
<dbReference type="AlphaFoldDB" id="A0A1M7JSB6"/>
<dbReference type="Gene3D" id="3.40.50.10440">
    <property type="entry name" value="Dihydroxyacetone kinase, domain 1"/>
    <property type="match status" value="1"/>
</dbReference>
<dbReference type="SMART" id="SM01120">
    <property type="entry name" value="Dak2"/>
    <property type="match status" value="1"/>
</dbReference>
<dbReference type="PANTHER" id="PTHR28629:SF4">
    <property type="entry name" value="TRIOKINASE_FMN CYCLASE"/>
    <property type="match status" value="1"/>
</dbReference>
<dbReference type="SUPFAM" id="SSF82549">
    <property type="entry name" value="DAK1/DegV-like"/>
    <property type="match status" value="1"/>
</dbReference>
<dbReference type="EMBL" id="FRCA01000009">
    <property type="protein sequence ID" value="SHM55932.1"/>
    <property type="molecule type" value="Genomic_DNA"/>
</dbReference>
<dbReference type="Proteomes" id="UP000321726">
    <property type="component" value="Unassembled WGS sequence"/>
</dbReference>
<evidence type="ECO:0000313" key="8">
    <source>
        <dbReference type="EMBL" id="SHM55932.1"/>
    </source>
</evidence>
<dbReference type="FunFam" id="3.40.50.10440:FF:000001">
    <property type="entry name" value="Dihydroxyacetone kinase, DhaK subunit"/>
    <property type="match status" value="1"/>
</dbReference>
<dbReference type="GO" id="GO:0019563">
    <property type="term" value="P:glycerol catabolic process"/>
    <property type="evidence" value="ECO:0007669"/>
    <property type="project" value="TreeGrafter"/>
</dbReference>
<keyword evidence="10" id="KW-1185">Reference proteome</keyword>
<dbReference type="InterPro" id="IPR004006">
    <property type="entry name" value="DhaK_dom"/>
</dbReference>
<dbReference type="STRING" id="44933.SAMN05660971_03291"/>
<keyword evidence="1" id="KW-0808">Transferase</keyword>
<dbReference type="Pfam" id="PF02733">
    <property type="entry name" value="Dak1"/>
    <property type="match status" value="1"/>
</dbReference>
<dbReference type="OrthoDB" id="9806345at2"/>
<dbReference type="EMBL" id="BJXU01000094">
    <property type="protein sequence ID" value="GEN24496.1"/>
    <property type="molecule type" value="Genomic_DNA"/>
</dbReference>
<evidence type="ECO:0000313" key="10">
    <source>
        <dbReference type="Proteomes" id="UP000321726"/>
    </source>
</evidence>
<dbReference type="GO" id="GO:0005829">
    <property type="term" value="C:cytosol"/>
    <property type="evidence" value="ECO:0007669"/>
    <property type="project" value="TreeGrafter"/>
</dbReference>
<dbReference type="Gene3D" id="1.25.40.340">
    <property type="match status" value="1"/>
</dbReference>
<evidence type="ECO:0000259" key="6">
    <source>
        <dbReference type="PROSITE" id="PS51481"/>
    </source>
</evidence>
<keyword evidence="2" id="KW-0547">Nucleotide-binding</keyword>
<dbReference type="Pfam" id="PF02734">
    <property type="entry name" value="Dak2"/>
    <property type="match status" value="1"/>
</dbReference>